<reference evidence="2" key="1">
    <citation type="submission" date="2023-06" db="EMBL/GenBank/DDBJ databases">
        <title>Draft genome sequence of Nocardioides sp. SOB77.</title>
        <authorList>
            <person name="Zhang G."/>
        </authorList>
    </citation>
    <scope>NUCLEOTIDE SEQUENCE</scope>
    <source>
        <strain evidence="2">SOB77</strain>
    </source>
</reference>
<proteinExistence type="predicted"/>
<dbReference type="RefSeq" id="WP_300951284.1">
    <property type="nucleotide sequence ID" value="NZ_JAUHJQ010000001.1"/>
</dbReference>
<dbReference type="PANTHER" id="PTHR35908">
    <property type="entry name" value="HYPOTHETICAL FUSION PROTEIN"/>
    <property type="match status" value="1"/>
</dbReference>
<accession>A0ABT8F9N5</accession>
<evidence type="ECO:0000313" key="2">
    <source>
        <dbReference type="EMBL" id="MDN4171382.1"/>
    </source>
</evidence>
<protein>
    <submittedName>
        <fullName evidence="2">VOC family protein</fullName>
    </submittedName>
</protein>
<evidence type="ECO:0000313" key="3">
    <source>
        <dbReference type="Proteomes" id="UP001168620"/>
    </source>
</evidence>
<dbReference type="SUPFAM" id="SSF54593">
    <property type="entry name" value="Glyoxalase/Bleomycin resistance protein/Dihydroxybiphenyl dioxygenase"/>
    <property type="match status" value="1"/>
</dbReference>
<dbReference type="PANTHER" id="PTHR35908:SF1">
    <property type="entry name" value="CONSERVED PROTEIN"/>
    <property type="match status" value="1"/>
</dbReference>
<feature type="domain" description="Glyoxalase-like" evidence="1">
    <location>
        <begin position="127"/>
        <end position="230"/>
    </location>
</feature>
<organism evidence="2 3">
    <name type="scientific">Nocardioides oceani</name>
    <dbReference type="NCBI Taxonomy" id="3058369"/>
    <lineage>
        <taxon>Bacteria</taxon>
        <taxon>Bacillati</taxon>
        <taxon>Actinomycetota</taxon>
        <taxon>Actinomycetes</taxon>
        <taxon>Propionibacteriales</taxon>
        <taxon>Nocardioidaceae</taxon>
        <taxon>Nocardioides</taxon>
    </lineage>
</organism>
<dbReference type="Proteomes" id="UP001168620">
    <property type="component" value="Unassembled WGS sequence"/>
</dbReference>
<comment type="caution">
    <text evidence="2">The sequence shown here is derived from an EMBL/GenBank/DDBJ whole genome shotgun (WGS) entry which is preliminary data.</text>
</comment>
<dbReference type="Gene3D" id="3.10.180.10">
    <property type="entry name" value="2,3-Dihydroxybiphenyl 1,2-Dioxygenase, domain 1"/>
    <property type="match status" value="2"/>
</dbReference>
<keyword evidence="3" id="KW-1185">Reference proteome</keyword>
<evidence type="ECO:0000259" key="1">
    <source>
        <dbReference type="Pfam" id="PF18029"/>
    </source>
</evidence>
<dbReference type="EMBL" id="JAUHJQ010000001">
    <property type="protein sequence ID" value="MDN4171382.1"/>
    <property type="molecule type" value="Genomic_DNA"/>
</dbReference>
<feature type="domain" description="Glyoxalase-like" evidence="1">
    <location>
        <begin position="12"/>
        <end position="105"/>
    </location>
</feature>
<gene>
    <name evidence="2" type="ORF">QWY28_00335</name>
</gene>
<name>A0ABT8F9N5_9ACTN</name>
<sequence length="240" mass="25656">MDDRVPRPGPGDLEPAVAHWTAVTGYGLSTSRGEGGEFSSLLPADGDVHLAVQRLGEGPSRLHLDLHVAEVGPTVERAVAEGATLVRDGEYAVLDSPGGFPFCLVTHRAVVRPAPVDWGGHTSIVDQVCLDVPPRLHERELAFWSAVTGWEVQGSGSEFSRLSRPAQSPLNLLVQRLDDDQELVTAHLDLATSDRAAETARHEALGARVAGVFDEWTVLEPPAGPTYCITDRVPDQGPVA</sequence>
<dbReference type="InterPro" id="IPR029068">
    <property type="entry name" value="Glyas_Bleomycin-R_OHBP_Dase"/>
</dbReference>
<dbReference type="Pfam" id="PF18029">
    <property type="entry name" value="Glyoxalase_6"/>
    <property type="match status" value="2"/>
</dbReference>
<dbReference type="InterPro" id="IPR041581">
    <property type="entry name" value="Glyoxalase_6"/>
</dbReference>